<dbReference type="PANTHER" id="PTHR35525:SF3">
    <property type="entry name" value="BLL6575 PROTEIN"/>
    <property type="match status" value="1"/>
</dbReference>
<reference evidence="2 3" key="1">
    <citation type="journal article" date="2019" name="Nat. Commun.">
        <title>The antimicrobial potential of Streptomyces from insect microbiomes.</title>
        <authorList>
            <person name="Chevrette M.G."/>
            <person name="Carlson C.M."/>
            <person name="Ortega H.E."/>
            <person name="Thomas C."/>
            <person name="Ananiev G.E."/>
            <person name="Barns K.J."/>
            <person name="Book A.J."/>
            <person name="Cagnazzo J."/>
            <person name="Carlos C."/>
            <person name="Flanigan W."/>
            <person name="Grubbs K.J."/>
            <person name="Horn H.A."/>
            <person name="Hoffmann F.M."/>
            <person name="Klassen J.L."/>
            <person name="Knack J.J."/>
            <person name="Lewin G.R."/>
            <person name="McDonald B.R."/>
            <person name="Muller L."/>
            <person name="Melo W.G.P."/>
            <person name="Pinto-Tomas A.A."/>
            <person name="Schmitz A."/>
            <person name="Wendt-Pienkowski E."/>
            <person name="Wildman S."/>
            <person name="Zhao M."/>
            <person name="Zhang F."/>
            <person name="Bugni T.S."/>
            <person name="Andes D.R."/>
            <person name="Pupo M.T."/>
            <person name="Currie C.R."/>
        </authorList>
    </citation>
    <scope>NUCLEOTIDE SEQUENCE [LARGE SCALE GENOMIC DNA]</scope>
    <source>
        <strain evidence="2 3">SID5840</strain>
    </source>
</reference>
<proteinExistence type="predicted"/>
<sequence length="196" mass="21492">MGTERFEDWSAHHDVPAELALALDFANTVDHRDFGDHRPREFLPDPASLDAWLLHQGFSSPDTSEADFTRALALRSGLRDLAEAHGPDSPPIEEAATIELGAFELPLRASVDDRARLTLTGAHEGTRFALARILATVVLAEAGGTWSRAKMCSAPDCRVVFYDGSKAHNSRWCSSTGCGNRMKTRAYRARRRGDTG</sequence>
<dbReference type="SUPFAM" id="SSF160904">
    <property type="entry name" value="Jann2411-like"/>
    <property type="match status" value="1"/>
</dbReference>
<dbReference type="RefSeq" id="WP_161112161.1">
    <property type="nucleotide sequence ID" value="NZ_WWHY01000001.1"/>
</dbReference>
<dbReference type="Proteomes" id="UP000467124">
    <property type="component" value="Unassembled WGS sequence"/>
</dbReference>
<feature type="domain" description="Zinc finger CGNR" evidence="1">
    <location>
        <begin position="148"/>
        <end position="191"/>
    </location>
</feature>
<protein>
    <recommendedName>
        <fullName evidence="1">Zinc finger CGNR domain-containing protein</fullName>
    </recommendedName>
</protein>
<evidence type="ECO:0000313" key="3">
    <source>
        <dbReference type="Proteomes" id="UP000467124"/>
    </source>
</evidence>
<name>A0A7K2IZX2_9ACTN</name>
<organism evidence="2 3">
    <name type="scientific">Nocardiopsis alba</name>
    <dbReference type="NCBI Taxonomy" id="53437"/>
    <lineage>
        <taxon>Bacteria</taxon>
        <taxon>Bacillati</taxon>
        <taxon>Actinomycetota</taxon>
        <taxon>Actinomycetes</taxon>
        <taxon>Streptosporangiales</taxon>
        <taxon>Nocardiopsidaceae</taxon>
        <taxon>Nocardiopsis</taxon>
    </lineage>
</organism>
<dbReference type="AlphaFoldDB" id="A0A7K2IZX2"/>
<evidence type="ECO:0000313" key="2">
    <source>
        <dbReference type="EMBL" id="MYR35550.1"/>
    </source>
</evidence>
<accession>A0A7K2IZX2</accession>
<comment type="caution">
    <text evidence="2">The sequence shown here is derived from an EMBL/GenBank/DDBJ whole genome shotgun (WGS) entry which is preliminary data.</text>
</comment>
<dbReference type="Gene3D" id="1.10.3300.10">
    <property type="entry name" value="Jann2411-like domain"/>
    <property type="match status" value="1"/>
</dbReference>
<dbReference type="InterPro" id="IPR023286">
    <property type="entry name" value="ABATE_dom_sf"/>
</dbReference>
<dbReference type="EMBL" id="WWHY01000001">
    <property type="protein sequence ID" value="MYR35550.1"/>
    <property type="molecule type" value="Genomic_DNA"/>
</dbReference>
<dbReference type="InterPro" id="IPR021005">
    <property type="entry name" value="Znf_CGNR"/>
</dbReference>
<dbReference type="PANTHER" id="PTHR35525">
    <property type="entry name" value="BLL6575 PROTEIN"/>
    <property type="match status" value="1"/>
</dbReference>
<dbReference type="InterPro" id="IPR010852">
    <property type="entry name" value="ABATE"/>
</dbReference>
<dbReference type="Pfam" id="PF11706">
    <property type="entry name" value="zf-CGNR"/>
    <property type="match status" value="1"/>
</dbReference>
<evidence type="ECO:0000259" key="1">
    <source>
        <dbReference type="Pfam" id="PF11706"/>
    </source>
</evidence>
<dbReference type="Pfam" id="PF07336">
    <property type="entry name" value="ABATE"/>
    <property type="match status" value="1"/>
</dbReference>
<gene>
    <name evidence="2" type="ORF">GTW20_25630</name>
</gene>